<keyword evidence="2" id="KW-0325">Glycoprotein</keyword>
<dbReference type="SUPFAM" id="SSF51905">
    <property type="entry name" value="FAD/NAD(P)-binding domain"/>
    <property type="match status" value="1"/>
</dbReference>
<dbReference type="Pfam" id="PF05199">
    <property type="entry name" value="GMC_oxred_C"/>
    <property type="match status" value="1"/>
</dbReference>
<dbReference type="Gene3D" id="3.30.560.10">
    <property type="entry name" value="Glucose Oxidase, domain 3"/>
    <property type="match status" value="1"/>
</dbReference>
<dbReference type="GO" id="GO:0016614">
    <property type="term" value="F:oxidoreductase activity, acting on CH-OH group of donors"/>
    <property type="evidence" value="ECO:0007669"/>
    <property type="project" value="InterPro"/>
</dbReference>
<dbReference type="Proteomes" id="UP000308092">
    <property type="component" value="Unassembled WGS sequence"/>
</dbReference>
<dbReference type="SUPFAM" id="SSF54373">
    <property type="entry name" value="FAD-linked reductases, C-terminal domain"/>
    <property type="match status" value="1"/>
</dbReference>
<name>A0A4S3J5R7_9EURO</name>
<gene>
    <name evidence="7" type="ORF">EYZ11_010295</name>
</gene>
<dbReference type="PIRSF" id="PIRSF000137">
    <property type="entry name" value="Alcohol_oxidase"/>
    <property type="match status" value="1"/>
</dbReference>
<evidence type="ECO:0000259" key="6">
    <source>
        <dbReference type="PROSITE" id="PS00624"/>
    </source>
</evidence>
<keyword evidence="4" id="KW-0274">FAD</keyword>
<dbReference type="PROSITE" id="PS00624">
    <property type="entry name" value="GMC_OXRED_2"/>
    <property type="match status" value="1"/>
</dbReference>
<dbReference type="Pfam" id="PF00732">
    <property type="entry name" value="GMC_oxred_N"/>
    <property type="match status" value="1"/>
</dbReference>
<evidence type="ECO:0000313" key="8">
    <source>
        <dbReference type="Proteomes" id="UP000308092"/>
    </source>
</evidence>
<dbReference type="InterPro" id="IPR012132">
    <property type="entry name" value="GMC_OxRdtase"/>
</dbReference>
<dbReference type="PANTHER" id="PTHR11552:SF138">
    <property type="entry name" value="DEHYDROGENASE PKFF-RELATED"/>
    <property type="match status" value="1"/>
</dbReference>
<dbReference type="GO" id="GO:0044550">
    <property type="term" value="P:secondary metabolite biosynthetic process"/>
    <property type="evidence" value="ECO:0007669"/>
    <property type="project" value="TreeGrafter"/>
</dbReference>
<feature type="active site" description="Proton donor" evidence="3">
    <location>
        <position position="552"/>
    </location>
</feature>
<keyword evidence="4" id="KW-0285">Flavoprotein</keyword>
<evidence type="ECO:0000256" key="1">
    <source>
        <dbReference type="ARBA" id="ARBA00010790"/>
    </source>
</evidence>
<comment type="caution">
    <text evidence="7">The sequence shown here is derived from an EMBL/GenBank/DDBJ whole genome shotgun (WGS) entry which is preliminary data.</text>
</comment>
<reference evidence="7 8" key="1">
    <citation type="submission" date="2019-03" db="EMBL/GenBank/DDBJ databases">
        <title>The genome sequence of a newly discovered highly antifungal drug resistant Aspergillus species, Aspergillus tanneri NIH 1004.</title>
        <authorList>
            <person name="Mounaud S."/>
            <person name="Singh I."/>
            <person name="Joardar V."/>
            <person name="Pakala S."/>
            <person name="Pakala S."/>
            <person name="Venepally P."/>
            <person name="Hoover J."/>
            <person name="Nierman W."/>
            <person name="Chung J."/>
            <person name="Losada L."/>
        </authorList>
    </citation>
    <scope>NUCLEOTIDE SEQUENCE [LARGE SCALE GENOMIC DNA]</scope>
    <source>
        <strain evidence="7 8">NIH1004</strain>
    </source>
</reference>
<keyword evidence="5" id="KW-0732">Signal</keyword>
<dbReference type="VEuPathDB" id="FungiDB:EYZ11_010295"/>
<sequence length="635" mass="70061">MAFLLCSSLLHEMFLLFLLLSILPGPSAGYPGKQKTSALTGIPGINASFDYVVVGGGTAGMTIAARLAERSFRVALVEAGEFYETEFPITMIPAAALLSTGSNPDTKTSIDWGFVIKGSSGTNFRDVHYERGKCLGGSPNVGSMQLWADLVNDQSYTFENTLPFFQRTVKFTPPDDNVRPSNATMDYDEDPFDKDGQPLHVSYPIYVASFPSWMKLGLQAVGINETRDFNSGWLLGSQYTTYTVRPSDKTRSSSESSFLRSTKSPLRRLRTLTIFKTTTAKKILFDSSKRATGVQVRTKGMKYSLNATREVIVSAGAFQSPQLLMVSGIGPANTLREHGIDIIVDLPGVGQEMWDHIFFGPTYQVDLETYSKATTDGLYLLGQMFEYFTAHQGLLTNPGCEYLAFEKLPDHLRSLLSAQAQKDLSWFPSDWPEIEYLSMPLFVGNFSNPIFQPRSGKQYATIAGSLVAPTSRGNVTIRSTDTDVLPVVNPNWLSTETDQQIAVATYRRIRDMFQSKAMAPIVVGGEYFPGSQFQSDSEILNVIRDTMMTIFHAAGTCKMGVRSDPMAVLDNRARVFGVKGLRVVDASSMPVLGPGHPQSTVYMLAEKIAADIIHHPDADIWGKSFLLYKELQISF</sequence>
<dbReference type="InterPro" id="IPR036188">
    <property type="entry name" value="FAD/NAD-bd_sf"/>
</dbReference>
<feature type="chain" id="PRO_5020242555" description="Glucose-methanol-choline oxidoreductase N-terminal domain-containing protein" evidence="5">
    <location>
        <begin position="30"/>
        <end position="635"/>
    </location>
</feature>
<dbReference type="STRING" id="1220188.A0A4S3J5R7"/>
<dbReference type="PANTHER" id="PTHR11552">
    <property type="entry name" value="GLUCOSE-METHANOL-CHOLINE GMC OXIDOREDUCTASE"/>
    <property type="match status" value="1"/>
</dbReference>
<evidence type="ECO:0000256" key="5">
    <source>
        <dbReference type="SAM" id="SignalP"/>
    </source>
</evidence>
<accession>A0A4S3J5R7</accession>
<proteinExistence type="inferred from homology"/>
<evidence type="ECO:0000256" key="3">
    <source>
        <dbReference type="PIRSR" id="PIRSR000137-1"/>
    </source>
</evidence>
<dbReference type="GO" id="GO:0050660">
    <property type="term" value="F:flavin adenine dinucleotide binding"/>
    <property type="evidence" value="ECO:0007669"/>
    <property type="project" value="InterPro"/>
</dbReference>
<feature type="signal peptide" evidence="5">
    <location>
        <begin position="1"/>
        <end position="29"/>
    </location>
</feature>
<comment type="cofactor">
    <cofactor evidence="4">
        <name>FAD</name>
        <dbReference type="ChEBI" id="CHEBI:57692"/>
    </cofactor>
</comment>
<feature type="binding site" evidence="4">
    <location>
        <begin position="597"/>
        <end position="598"/>
    </location>
    <ligand>
        <name>FAD</name>
        <dbReference type="ChEBI" id="CHEBI:57692"/>
    </ligand>
</feature>
<evidence type="ECO:0000256" key="2">
    <source>
        <dbReference type="ARBA" id="ARBA00023180"/>
    </source>
</evidence>
<dbReference type="AlphaFoldDB" id="A0A4S3J5R7"/>
<dbReference type="EMBL" id="SOSA01000542">
    <property type="protein sequence ID" value="THC90249.1"/>
    <property type="molecule type" value="Genomic_DNA"/>
</dbReference>
<dbReference type="InterPro" id="IPR007867">
    <property type="entry name" value="GMC_OxRtase_C"/>
</dbReference>
<dbReference type="Gene3D" id="3.50.50.60">
    <property type="entry name" value="FAD/NAD(P)-binding domain"/>
    <property type="match status" value="1"/>
</dbReference>
<dbReference type="InterPro" id="IPR000172">
    <property type="entry name" value="GMC_OxRdtase_N"/>
</dbReference>
<evidence type="ECO:0000256" key="4">
    <source>
        <dbReference type="PIRSR" id="PIRSR000137-2"/>
    </source>
</evidence>
<organism evidence="7 8">
    <name type="scientific">Aspergillus tanneri</name>
    <dbReference type="NCBI Taxonomy" id="1220188"/>
    <lineage>
        <taxon>Eukaryota</taxon>
        <taxon>Fungi</taxon>
        <taxon>Dikarya</taxon>
        <taxon>Ascomycota</taxon>
        <taxon>Pezizomycotina</taxon>
        <taxon>Eurotiomycetes</taxon>
        <taxon>Eurotiomycetidae</taxon>
        <taxon>Eurotiales</taxon>
        <taxon>Aspergillaceae</taxon>
        <taxon>Aspergillus</taxon>
        <taxon>Aspergillus subgen. Circumdati</taxon>
    </lineage>
</organism>
<comment type="similarity">
    <text evidence="1">Belongs to the GMC oxidoreductase family.</text>
</comment>
<protein>
    <recommendedName>
        <fullName evidence="6">Glucose-methanol-choline oxidoreductase N-terminal domain-containing protein</fullName>
    </recommendedName>
</protein>
<feature type="active site" description="Proton acceptor" evidence="3">
    <location>
        <position position="596"/>
    </location>
</feature>
<keyword evidence="8" id="KW-1185">Reference proteome</keyword>
<feature type="domain" description="Glucose-methanol-choline oxidoreductase N-terminal" evidence="6">
    <location>
        <begin position="316"/>
        <end position="330"/>
    </location>
</feature>
<evidence type="ECO:0000313" key="7">
    <source>
        <dbReference type="EMBL" id="THC90249.1"/>
    </source>
</evidence>